<keyword evidence="7" id="KW-0964">Secreted</keyword>
<evidence type="ECO:0000256" key="20">
    <source>
        <dbReference type="ARBA" id="ARBA00025534"/>
    </source>
</evidence>
<keyword evidence="16" id="KW-0482">Metalloprotease</keyword>
<evidence type="ECO:0000313" key="24">
    <source>
        <dbReference type="Proteomes" id="UP000694380"/>
    </source>
</evidence>
<evidence type="ECO:0000256" key="19">
    <source>
        <dbReference type="ARBA" id="ARBA00023228"/>
    </source>
</evidence>
<dbReference type="GeneTree" id="ENSGT00390000018110"/>
<keyword evidence="11" id="KW-0732">Signal</keyword>
<dbReference type="CDD" id="cd03883">
    <property type="entry name" value="M28_Pgcp_like"/>
    <property type="match status" value="1"/>
</dbReference>
<reference evidence="23" key="1">
    <citation type="submission" date="2025-08" db="UniProtKB">
        <authorList>
            <consortium name="Ensembl"/>
        </authorList>
    </citation>
    <scope>IDENTIFICATION</scope>
</reference>
<evidence type="ECO:0000256" key="16">
    <source>
        <dbReference type="ARBA" id="ARBA00023049"/>
    </source>
</evidence>
<dbReference type="Gene3D" id="3.40.630.10">
    <property type="entry name" value="Zn peptidases"/>
    <property type="match status" value="1"/>
</dbReference>
<keyword evidence="24" id="KW-1185">Reference proteome</keyword>
<dbReference type="FunFam" id="3.50.30.30:FF:000009">
    <property type="entry name" value="Carboxypeptidase Q"/>
    <property type="match status" value="1"/>
</dbReference>
<dbReference type="GO" id="GO:0070573">
    <property type="term" value="F:metallodipeptidase activity"/>
    <property type="evidence" value="ECO:0007669"/>
    <property type="project" value="Ensembl"/>
</dbReference>
<name>A0A8C3FF25_CHRPI</name>
<evidence type="ECO:0000256" key="11">
    <source>
        <dbReference type="ARBA" id="ARBA00022729"/>
    </source>
</evidence>
<evidence type="ECO:0000256" key="12">
    <source>
        <dbReference type="ARBA" id="ARBA00022801"/>
    </source>
</evidence>
<evidence type="ECO:0000313" key="23">
    <source>
        <dbReference type="Ensembl" id="ENSCPBP00000008023.1"/>
    </source>
</evidence>
<proteinExistence type="inferred from homology"/>
<evidence type="ECO:0000256" key="14">
    <source>
        <dbReference type="ARBA" id="ARBA00022833"/>
    </source>
</evidence>
<evidence type="ECO:0000256" key="21">
    <source>
        <dbReference type="ARBA" id="ARBA00025833"/>
    </source>
</evidence>
<keyword evidence="15" id="KW-0333">Golgi apparatus</keyword>
<reference evidence="23" key="2">
    <citation type="submission" date="2025-09" db="UniProtKB">
        <authorList>
            <consortium name="Ensembl"/>
        </authorList>
    </citation>
    <scope>IDENTIFICATION</scope>
</reference>
<keyword evidence="8" id="KW-0121">Carboxypeptidase</keyword>
<evidence type="ECO:0000256" key="17">
    <source>
        <dbReference type="ARBA" id="ARBA00023145"/>
    </source>
</evidence>
<dbReference type="GO" id="GO:0043171">
    <property type="term" value="P:peptide catabolic process"/>
    <property type="evidence" value="ECO:0007669"/>
    <property type="project" value="Ensembl"/>
</dbReference>
<dbReference type="Ensembl" id="ENSCPBT00000009663.1">
    <property type="protein sequence ID" value="ENSCPBP00000008023.1"/>
    <property type="gene ID" value="ENSCPBG00000006313.1"/>
</dbReference>
<keyword evidence="9" id="KW-0645">Protease</keyword>
<dbReference type="InterPro" id="IPR039866">
    <property type="entry name" value="CPQ"/>
</dbReference>
<comment type="subunit">
    <text evidence="21">Homodimer. The monomeric form is inactive while the homodimer is active.</text>
</comment>
<dbReference type="SUPFAM" id="SSF53187">
    <property type="entry name" value="Zn-dependent exopeptidases"/>
    <property type="match status" value="1"/>
</dbReference>
<comment type="function">
    <text evidence="20">Carboxypeptidase that may play an important role in the hydrolysis of circulating peptides. Catalyzes the hydrolysis of dipeptides with unsubstituted terminals into amino acids. May play a role in the liberation of thyroxine hormone from its thyroglobulin (Tg) precursor.</text>
</comment>
<dbReference type="Pfam" id="PF04389">
    <property type="entry name" value="Peptidase_M28"/>
    <property type="match status" value="1"/>
</dbReference>
<evidence type="ECO:0000256" key="1">
    <source>
        <dbReference type="ARBA" id="ARBA00004240"/>
    </source>
</evidence>
<keyword evidence="14" id="KW-0862">Zinc</keyword>
<evidence type="ECO:0000256" key="3">
    <source>
        <dbReference type="ARBA" id="ARBA00004555"/>
    </source>
</evidence>
<evidence type="ECO:0000256" key="22">
    <source>
        <dbReference type="ARBA" id="ARBA00033328"/>
    </source>
</evidence>
<dbReference type="Proteomes" id="UP000694380">
    <property type="component" value="Unplaced"/>
</dbReference>
<comment type="subcellular location">
    <subcellularLocation>
        <location evidence="1">Endoplasmic reticulum</location>
    </subcellularLocation>
    <subcellularLocation>
        <location evidence="3">Golgi apparatus</location>
    </subcellularLocation>
    <subcellularLocation>
        <location evidence="2">Lysosome</location>
    </subcellularLocation>
    <subcellularLocation>
        <location evidence="4">Secreted</location>
    </subcellularLocation>
</comment>
<dbReference type="GO" id="GO:0005794">
    <property type="term" value="C:Golgi apparatus"/>
    <property type="evidence" value="ECO:0007669"/>
    <property type="project" value="UniProtKB-SubCell"/>
</dbReference>
<keyword evidence="17" id="KW-0865">Zymogen</keyword>
<sequence length="513" mass="56781">MPPAAAGSCPSQGVRLRRRGALGPAGLRGEGHLSKRKGRKMKFLLLIAFIHFLPQCTGKPLSLDEHQHCHQQTFKEIKREIAGYSDIAKAIINLAVYGNAQNRSYERLARFVDTIGPRLSGSKNLEMAIKYMFSVLQEDRLENVHLEPVKVPHWERGEESAMMLAPRNHSIVILGLGSSVATPPEGITAEVLVVTSFDELHKRAQDAKGKIVVYNQPFISYEETVKYRLLGAVEAGKVGAVASLIRSVASFSINSPHTGWQQYQSDVPKIPTACISMEDAEMMARMSSRGTRIVVTLKMEAKTYPDTGSFNTVAEIVGSKYPEQVVLVSGHLDSWDVGQGAMDDGGGAFISWEALSLIKDLGLRPKRTLRLVLWTAEEQGGVGAEQYYQLHKGNISNFDIVMESDSGTFMPMGLAFTGSDKARAILKEIMQLLQPINVTNIYENGGETDTEYWVRDGVPGASLRDDISKYFWFHHTQGDTMTVQDPNQMNLCAAVWTVVSYVIADMEEMLPRN</sequence>
<dbReference type="GO" id="GO:0042803">
    <property type="term" value="F:protein homodimerization activity"/>
    <property type="evidence" value="ECO:0007669"/>
    <property type="project" value="Ensembl"/>
</dbReference>
<evidence type="ECO:0000256" key="7">
    <source>
        <dbReference type="ARBA" id="ARBA00022525"/>
    </source>
</evidence>
<evidence type="ECO:0000256" key="4">
    <source>
        <dbReference type="ARBA" id="ARBA00004613"/>
    </source>
</evidence>
<dbReference type="GO" id="GO:0005783">
    <property type="term" value="C:endoplasmic reticulum"/>
    <property type="evidence" value="ECO:0007669"/>
    <property type="project" value="UniProtKB-SubCell"/>
</dbReference>
<evidence type="ECO:0000256" key="5">
    <source>
        <dbReference type="ARBA" id="ARBA00010918"/>
    </source>
</evidence>
<dbReference type="GO" id="GO:0006508">
    <property type="term" value="P:proteolysis"/>
    <property type="evidence" value="ECO:0007669"/>
    <property type="project" value="UniProtKB-KW"/>
</dbReference>
<evidence type="ECO:0000256" key="15">
    <source>
        <dbReference type="ARBA" id="ARBA00023034"/>
    </source>
</evidence>
<keyword evidence="19" id="KW-0458">Lysosome</keyword>
<dbReference type="Gene3D" id="3.50.30.30">
    <property type="match status" value="1"/>
</dbReference>
<keyword evidence="13" id="KW-0256">Endoplasmic reticulum</keyword>
<dbReference type="OrthoDB" id="10013407at2759"/>
<dbReference type="PANTHER" id="PTHR12053">
    <property type="entry name" value="PROTEASE FAMILY M28 PLASMA GLUTAMATE CARBOXYPEPTIDASE-RELATED"/>
    <property type="match status" value="1"/>
</dbReference>
<dbReference type="PANTHER" id="PTHR12053:SF3">
    <property type="entry name" value="CARBOXYPEPTIDASE Q"/>
    <property type="match status" value="1"/>
</dbReference>
<keyword evidence="10" id="KW-0479">Metal-binding</keyword>
<evidence type="ECO:0000256" key="9">
    <source>
        <dbReference type="ARBA" id="ARBA00022670"/>
    </source>
</evidence>
<dbReference type="FunFam" id="3.40.630.10:FF:000036">
    <property type="entry name" value="Carboxypeptidase Q"/>
    <property type="match status" value="1"/>
</dbReference>
<dbReference type="GO" id="GO:0005764">
    <property type="term" value="C:lysosome"/>
    <property type="evidence" value="ECO:0007669"/>
    <property type="project" value="UniProtKB-SubCell"/>
</dbReference>
<evidence type="ECO:0000256" key="6">
    <source>
        <dbReference type="ARBA" id="ARBA00014116"/>
    </source>
</evidence>
<dbReference type="FunFam" id="3.40.630.10:FF:000112">
    <property type="entry name" value="Carboxypeptidase Q"/>
    <property type="match status" value="1"/>
</dbReference>
<evidence type="ECO:0000256" key="10">
    <source>
        <dbReference type="ARBA" id="ARBA00022723"/>
    </source>
</evidence>
<keyword evidence="18" id="KW-0325">Glycoprotein</keyword>
<dbReference type="GO" id="GO:0005615">
    <property type="term" value="C:extracellular space"/>
    <property type="evidence" value="ECO:0007669"/>
    <property type="project" value="Ensembl"/>
</dbReference>
<evidence type="ECO:0000256" key="2">
    <source>
        <dbReference type="ARBA" id="ARBA00004371"/>
    </source>
</evidence>
<dbReference type="GO" id="GO:0004180">
    <property type="term" value="F:carboxypeptidase activity"/>
    <property type="evidence" value="ECO:0007669"/>
    <property type="project" value="UniProtKB-KW"/>
</dbReference>
<protein>
    <recommendedName>
        <fullName evidence="6">Carboxypeptidase Q</fullName>
    </recommendedName>
    <alternativeName>
        <fullName evidence="22">Plasma glutamate carboxypeptidase</fullName>
    </alternativeName>
</protein>
<dbReference type="InterPro" id="IPR007484">
    <property type="entry name" value="Peptidase_M28"/>
</dbReference>
<keyword evidence="12" id="KW-0378">Hydrolase</keyword>
<dbReference type="GO" id="GO:0006590">
    <property type="term" value="P:thyroid hormone generation"/>
    <property type="evidence" value="ECO:0007669"/>
    <property type="project" value="TreeGrafter"/>
</dbReference>
<organism evidence="23 24">
    <name type="scientific">Chrysemys picta bellii</name>
    <name type="common">Western painted turtle</name>
    <name type="synonym">Emys bellii</name>
    <dbReference type="NCBI Taxonomy" id="8478"/>
    <lineage>
        <taxon>Eukaryota</taxon>
        <taxon>Metazoa</taxon>
        <taxon>Chordata</taxon>
        <taxon>Craniata</taxon>
        <taxon>Vertebrata</taxon>
        <taxon>Euteleostomi</taxon>
        <taxon>Archelosauria</taxon>
        <taxon>Testudinata</taxon>
        <taxon>Testudines</taxon>
        <taxon>Cryptodira</taxon>
        <taxon>Durocryptodira</taxon>
        <taxon>Testudinoidea</taxon>
        <taxon>Emydidae</taxon>
        <taxon>Chrysemys</taxon>
    </lineage>
</organism>
<evidence type="ECO:0000256" key="13">
    <source>
        <dbReference type="ARBA" id="ARBA00022824"/>
    </source>
</evidence>
<evidence type="ECO:0000256" key="18">
    <source>
        <dbReference type="ARBA" id="ARBA00023180"/>
    </source>
</evidence>
<evidence type="ECO:0000256" key="8">
    <source>
        <dbReference type="ARBA" id="ARBA00022645"/>
    </source>
</evidence>
<comment type="similarity">
    <text evidence="5">Belongs to the peptidase M28 family.</text>
</comment>
<gene>
    <name evidence="23" type="primary">CPQ</name>
</gene>
<dbReference type="GO" id="GO:0046872">
    <property type="term" value="F:metal ion binding"/>
    <property type="evidence" value="ECO:0007669"/>
    <property type="project" value="UniProtKB-KW"/>
</dbReference>
<dbReference type="AlphaFoldDB" id="A0A8C3FF25"/>
<accession>A0A8C3FF25</accession>